<dbReference type="EMBL" id="JAMLDX010000033">
    <property type="protein sequence ID" value="MCP3733136.1"/>
    <property type="molecule type" value="Genomic_DNA"/>
</dbReference>
<sequence>MLKEPVAAFDPTKVGVDLQHEIEQFYYREAALLDRREFKAWLSLLAEDLRYFMPLRMSRMNRFDDKEFSDDNEYASFDEDIVAMRGRIRKVLTDFSWSENPYSKTRHLVSNVIVEPLDDEPGTYKVHSAFVTYRNRAERQVDIWTGERRDVIRRAANPYGFEISKRTILIDQSTLLANNLSIFF</sequence>
<dbReference type="Gene3D" id="3.10.450.50">
    <property type="match status" value="1"/>
</dbReference>
<protein>
    <submittedName>
        <fullName evidence="3">Aromatic-ring-hydroxylating dioxygenase subunit beta</fullName>
    </submittedName>
</protein>
<keyword evidence="2" id="KW-0560">Oxidoreductase</keyword>
<dbReference type="NCBIfam" id="NF007479">
    <property type="entry name" value="PRK10069.1"/>
    <property type="match status" value="1"/>
</dbReference>
<evidence type="ECO:0000256" key="2">
    <source>
        <dbReference type="ARBA" id="ARBA00023002"/>
    </source>
</evidence>
<dbReference type="InterPro" id="IPR000391">
    <property type="entry name" value="Rng_hydr_dOase-bsu"/>
</dbReference>
<reference evidence="3" key="1">
    <citation type="submission" date="2022-05" db="EMBL/GenBank/DDBJ databases">
        <title>Sphingomonas sp. strain MG17 Genome sequencing and assembly.</title>
        <authorList>
            <person name="Kim I."/>
        </authorList>
    </citation>
    <scope>NUCLEOTIDE SEQUENCE</scope>
    <source>
        <strain evidence="3">MG17</strain>
    </source>
</reference>
<evidence type="ECO:0000256" key="1">
    <source>
        <dbReference type="ARBA" id="ARBA00009570"/>
    </source>
</evidence>
<keyword evidence="4" id="KW-1185">Reference proteome</keyword>
<dbReference type="Pfam" id="PF00866">
    <property type="entry name" value="Ring_hydroxyl_B"/>
    <property type="match status" value="1"/>
</dbReference>
<organism evidence="3 4">
    <name type="scientific">Sphingomonas tagetis</name>
    <dbReference type="NCBI Taxonomy" id="2949092"/>
    <lineage>
        <taxon>Bacteria</taxon>
        <taxon>Pseudomonadati</taxon>
        <taxon>Pseudomonadota</taxon>
        <taxon>Alphaproteobacteria</taxon>
        <taxon>Sphingomonadales</taxon>
        <taxon>Sphingomonadaceae</taxon>
        <taxon>Sphingomonas</taxon>
    </lineage>
</organism>
<proteinExistence type="inferred from homology"/>
<gene>
    <name evidence="3" type="ORF">M9978_22275</name>
</gene>
<dbReference type="SUPFAM" id="SSF54427">
    <property type="entry name" value="NTF2-like"/>
    <property type="match status" value="1"/>
</dbReference>
<comment type="caution">
    <text evidence="3">The sequence shown here is derived from an EMBL/GenBank/DDBJ whole genome shotgun (WGS) entry which is preliminary data.</text>
</comment>
<keyword evidence="3" id="KW-0223">Dioxygenase</keyword>
<dbReference type="CDD" id="cd00667">
    <property type="entry name" value="ring_hydroxylating_dioxygenases_beta"/>
    <property type="match status" value="1"/>
</dbReference>
<comment type="similarity">
    <text evidence="1">Belongs to the bacterial ring-hydroxylating dioxygenase beta subunit family.</text>
</comment>
<dbReference type="GO" id="GO:0051213">
    <property type="term" value="F:dioxygenase activity"/>
    <property type="evidence" value="ECO:0007669"/>
    <property type="project" value="UniProtKB-KW"/>
</dbReference>
<dbReference type="PANTHER" id="PTHR41534">
    <property type="entry name" value="BLR3401 PROTEIN"/>
    <property type="match status" value="1"/>
</dbReference>
<dbReference type="RefSeq" id="WP_254297262.1">
    <property type="nucleotide sequence ID" value="NZ_JAMLDX010000033.1"/>
</dbReference>
<evidence type="ECO:0000313" key="3">
    <source>
        <dbReference type="EMBL" id="MCP3733136.1"/>
    </source>
</evidence>
<accession>A0A9X2KP15</accession>
<dbReference type="AlphaFoldDB" id="A0A9X2KP15"/>
<dbReference type="InterPro" id="IPR032710">
    <property type="entry name" value="NTF2-like_dom_sf"/>
</dbReference>
<dbReference type="GO" id="GO:0019380">
    <property type="term" value="P:3-phenylpropionate catabolic process"/>
    <property type="evidence" value="ECO:0007669"/>
    <property type="project" value="TreeGrafter"/>
</dbReference>
<evidence type="ECO:0000313" key="4">
    <source>
        <dbReference type="Proteomes" id="UP001139451"/>
    </source>
</evidence>
<dbReference type="PANTHER" id="PTHR41534:SF2">
    <property type="entry name" value="3-PHENYLPROPIONATE_CINNAMIC ACID DIOXYGENASE SUBUNIT BETA"/>
    <property type="match status" value="1"/>
</dbReference>
<name>A0A9X2KP15_9SPHN</name>
<dbReference type="Proteomes" id="UP001139451">
    <property type="component" value="Unassembled WGS sequence"/>
</dbReference>